<dbReference type="AlphaFoldDB" id="A0A3F3NRE1"/>
<reference evidence="1 2" key="1">
    <citation type="submission" date="2015-06" db="EMBL/GenBank/DDBJ databases">
        <title>The Genome Sequence of Enterococcus faecium 131EA1.</title>
        <authorList>
            <consortium name="The Broad Institute Genomics Platform"/>
            <consortium name="The Broad Institute Genome Sequencing Center for Infectious Disease"/>
            <person name="Earl A.M."/>
            <person name="Van Tyne D."/>
            <person name="Lebreton F."/>
            <person name="Saavedra J.T."/>
            <person name="Gilmore M.S."/>
            <person name="Manson Mcguire A."/>
            <person name="Clock S."/>
            <person name="Crupain M."/>
            <person name="Rangan U."/>
            <person name="Young S."/>
            <person name="Abouelleil A."/>
            <person name="Cao P."/>
            <person name="Chapman S.B."/>
            <person name="Griggs A."/>
            <person name="Priest M."/>
            <person name="Shea T."/>
            <person name="Wortman J."/>
            <person name="Nusbaum C."/>
            <person name="Birren B."/>
        </authorList>
    </citation>
    <scope>NUCLEOTIDE SEQUENCE [LARGE SCALE GENOMIC DNA]</scope>
    <source>
        <strain evidence="1 2">131EA1</strain>
    </source>
</reference>
<gene>
    <name evidence="1" type="ORF">EB12_00515</name>
</gene>
<evidence type="ECO:0000313" key="1">
    <source>
        <dbReference type="EMBL" id="RBS35087.1"/>
    </source>
</evidence>
<comment type="caution">
    <text evidence="1">The sequence shown here is derived from an EMBL/GenBank/DDBJ whole genome shotgun (WGS) entry which is preliminary data.</text>
</comment>
<evidence type="ECO:0008006" key="3">
    <source>
        <dbReference type="Google" id="ProtNLM"/>
    </source>
</evidence>
<proteinExistence type="predicted"/>
<sequence length="77" mass="9327">MWIETKTDKNGKKVYKYNERYIDPKTKKRKKVSITYKNKSRETQKVALLELNKKIDIKLNEKTLQKPDLTFHELVEE</sequence>
<protein>
    <recommendedName>
        <fullName evidence="3">Site-specific integrase</fullName>
    </recommendedName>
</protein>
<evidence type="ECO:0000313" key="2">
    <source>
        <dbReference type="Proteomes" id="UP000253144"/>
    </source>
</evidence>
<name>A0A3F3NRE1_ENTFC</name>
<organism evidence="1 2">
    <name type="scientific">Enterococcus faecium</name>
    <name type="common">Streptococcus faecium</name>
    <dbReference type="NCBI Taxonomy" id="1352"/>
    <lineage>
        <taxon>Bacteria</taxon>
        <taxon>Bacillati</taxon>
        <taxon>Bacillota</taxon>
        <taxon>Bacilli</taxon>
        <taxon>Lactobacillales</taxon>
        <taxon>Enterococcaceae</taxon>
        <taxon>Enterococcus</taxon>
    </lineage>
</organism>
<dbReference type="RefSeq" id="WP_240185789.1">
    <property type="nucleotide sequence ID" value="NZ_JBCOJH010000009.1"/>
</dbReference>
<dbReference type="EMBL" id="LEQJ01000002">
    <property type="protein sequence ID" value="RBS35087.1"/>
    <property type="molecule type" value="Genomic_DNA"/>
</dbReference>
<accession>A0A3F3NRE1</accession>
<dbReference type="Proteomes" id="UP000253144">
    <property type="component" value="Unassembled WGS sequence"/>
</dbReference>